<dbReference type="InterPro" id="IPR001138">
    <property type="entry name" value="Zn2Cys6_DnaBD"/>
</dbReference>
<keyword evidence="3" id="KW-0804">Transcription</keyword>
<dbReference type="InterPro" id="IPR036864">
    <property type="entry name" value="Zn2-C6_fun-type_DNA-bd_sf"/>
</dbReference>
<dbReference type="PANTHER" id="PTHR38111">
    <property type="entry name" value="ZN(2)-C6 FUNGAL-TYPE DOMAIN-CONTAINING PROTEIN-RELATED"/>
    <property type="match status" value="1"/>
</dbReference>
<dbReference type="AlphaFoldDB" id="A0AAD6N156"/>
<dbReference type="Pfam" id="PF11951">
    <property type="entry name" value="Fungal_trans_2"/>
    <property type="match status" value="1"/>
</dbReference>
<feature type="domain" description="Zn(2)-C6 fungal-type" evidence="5">
    <location>
        <begin position="10"/>
        <end position="38"/>
    </location>
</feature>
<evidence type="ECO:0000313" key="6">
    <source>
        <dbReference type="EMBL" id="KAJ5740844.1"/>
    </source>
</evidence>
<protein>
    <recommendedName>
        <fullName evidence="5">Zn(2)-C6 fungal-type domain-containing protein</fullName>
    </recommendedName>
</protein>
<proteinExistence type="predicted"/>
<dbReference type="CDD" id="cd00067">
    <property type="entry name" value="GAL4"/>
    <property type="match status" value="1"/>
</dbReference>
<evidence type="ECO:0000259" key="5">
    <source>
        <dbReference type="PROSITE" id="PS50048"/>
    </source>
</evidence>
<evidence type="ECO:0000256" key="1">
    <source>
        <dbReference type="ARBA" id="ARBA00023015"/>
    </source>
</evidence>
<comment type="caution">
    <text evidence="6">The sequence shown here is derived from an EMBL/GenBank/DDBJ whole genome shotgun (WGS) entry which is preliminary data.</text>
</comment>
<dbReference type="Gene3D" id="4.10.240.10">
    <property type="entry name" value="Zn(2)-C6 fungal-type DNA-binding domain"/>
    <property type="match status" value="1"/>
</dbReference>
<dbReference type="GO" id="GO:0003677">
    <property type="term" value="F:DNA binding"/>
    <property type="evidence" value="ECO:0007669"/>
    <property type="project" value="UniProtKB-KW"/>
</dbReference>
<accession>A0AAD6N156</accession>
<dbReference type="GO" id="GO:0008270">
    <property type="term" value="F:zinc ion binding"/>
    <property type="evidence" value="ECO:0007669"/>
    <property type="project" value="InterPro"/>
</dbReference>
<dbReference type="GO" id="GO:0000981">
    <property type="term" value="F:DNA-binding transcription factor activity, RNA polymerase II-specific"/>
    <property type="evidence" value="ECO:0007669"/>
    <property type="project" value="InterPro"/>
</dbReference>
<dbReference type="SMART" id="SM00066">
    <property type="entry name" value="GAL4"/>
    <property type="match status" value="1"/>
</dbReference>
<dbReference type="PROSITE" id="PS00463">
    <property type="entry name" value="ZN2_CY6_FUNGAL_1"/>
    <property type="match status" value="1"/>
</dbReference>
<evidence type="ECO:0000256" key="3">
    <source>
        <dbReference type="ARBA" id="ARBA00023163"/>
    </source>
</evidence>
<sequence length="529" mass="60014">MVGVGGRSKGCKTCRKRRVKCDEGKPTCQRCHKAGKTCEGYVQFAEFHDVTDRVARKTSPGSQSSSLVSSSASIIFVDDAGTAQGDFIEEPFLPLRINPAFDEQLVFEKNLVDRLFSWHENPHSPHSAGWIMVLLGVKEEDSVLNFSSFRALATAFFGKMRGAPILMAKSKKYYSRALVVLQTQLQDPEGVFEDEVLLGIVCMSIYELITFTDPSAWISHYNGMARLTALRGPHRHQIGVGHALLGLLRALITVACVTQRKRCFLEDPRWKTIPWEIRGLNSKIPVEEVYDFLVHAPGVIEDMDRLDTWDPNVPGKEEFRAGHIQRTFDVLEAAYAWRWRWEQRFSDSVFMVPTADLNPDQFSYIPSWSPFEQVLWFDERPRATELMNYSVARLIAMKALQRAGVEVACILQPEPIALPLLPMEGSRHDVAVEICRMAHYNMQTSLRSVGAFMLLFPLNIAFFHLDGDKDGVRPWLLKLMAAMNSRHGFEVGQLRKEHWPEAVIKQKLAIRNKKPQAPIKIVEFVPSSI</sequence>
<keyword evidence="1" id="KW-0805">Transcription regulation</keyword>
<dbReference type="SUPFAM" id="SSF57701">
    <property type="entry name" value="Zn2/Cys6 DNA-binding domain"/>
    <property type="match status" value="1"/>
</dbReference>
<reference evidence="6" key="1">
    <citation type="journal article" date="2023" name="IMA Fungus">
        <title>Comparative genomic study of the Penicillium genus elucidates a diverse pangenome and 15 lateral gene transfer events.</title>
        <authorList>
            <person name="Petersen C."/>
            <person name="Sorensen T."/>
            <person name="Nielsen M.R."/>
            <person name="Sondergaard T.E."/>
            <person name="Sorensen J.L."/>
            <person name="Fitzpatrick D.A."/>
            <person name="Frisvad J.C."/>
            <person name="Nielsen K.L."/>
        </authorList>
    </citation>
    <scope>NUCLEOTIDE SEQUENCE</scope>
    <source>
        <strain evidence="6">IBT 17514</strain>
    </source>
</reference>
<dbReference type="Proteomes" id="UP001215712">
    <property type="component" value="Unassembled WGS sequence"/>
</dbReference>
<organism evidence="6 7">
    <name type="scientific">Penicillium malachiteum</name>
    <dbReference type="NCBI Taxonomy" id="1324776"/>
    <lineage>
        <taxon>Eukaryota</taxon>
        <taxon>Fungi</taxon>
        <taxon>Dikarya</taxon>
        <taxon>Ascomycota</taxon>
        <taxon>Pezizomycotina</taxon>
        <taxon>Eurotiomycetes</taxon>
        <taxon>Eurotiomycetidae</taxon>
        <taxon>Eurotiales</taxon>
        <taxon>Aspergillaceae</taxon>
        <taxon>Penicillium</taxon>
    </lineage>
</organism>
<dbReference type="EMBL" id="JAQJAN010000001">
    <property type="protein sequence ID" value="KAJ5740844.1"/>
    <property type="molecule type" value="Genomic_DNA"/>
</dbReference>
<dbReference type="PROSITE" id="PS50048">
    <property type="entry name" value="ZN2_CY6_FUNGAL_2"/>
    <property type="match status" value="1"/>
</dbReference>
<reference evidence="6" key="2">
    <citation type="submission" date="2023-01" db="EMBL/GenBank/DDBJ databases">
        <authorList>
            <person name="Petersen C."/>
        </authorList>
    </citation>
    <scope>NUCLEOTIDE SEQUENCE</scope>
    <source>
        <strain evidence="6">IBT 17514</strain>
    </source>
</reference>
<dbReference type="InterPro" id="IPR053178">
    <property type="entry name" value="Osmoadaptation_assoc"/>
</dbReference>
<keyword evidence="7" id="KW-1185">Reference proteome</keyword>
<dbReference type="Pfam" id="PF00172">
    <property type="entry name" value="Zn_clus"/>
    <property type="match status" value="1"/>
</dbReference>
<evidence type="ECO:0000256" key="2">
    <source>
        <dbReference type="ARBA" id="ARBA00023125"/>
    </source>
</evidence>
<evidence type="ECO:0000313" key="7">
    <source>
        <dbReference type="Proteomes" id="UP001215712"/>
    </source>
</evidence>
<gene>
    <name evidence="6" type="ORF">N7493_000716</name>
</gene>
<keyword evidence="4" id="KW-0539">Nucleus</keyword>
<dbReference type="InterPro" id="IPR021858">
    <property type="entry name" value="Fun_TF"/>
</dbReference>
<evidence type="ECO:0000256" key="4">
    <source>
        <dbReference type="ARBA" id="ARBA00023242"/>
    </source>
</evidence>
<name>A0AAD6N156_9EURO</name>
<keyword evidence="2" id="KW-0238">DNA-binding</keyword>